<keyword evidence="3" id="KW-1185">Reference proteome</keyword>
<feature type="region of interest" description="Disordered" evidence="1">
    <location>
        <begin position="88"/>
        <end position="128"/>
    </location>
</feature>
<evidence type="ECO:0000313" key="3">
    <source>
        <dbReference type="Proteomes" id="UP000708208"/>
    </source>
</evidence>
<feature type="non-terminal residue" evidence="2">
    <location>
        <position position="1"/>
    </location>
</feature>
<proteinExistence type="predicted"/>
<protein>
    <submittedName>
        <fullName evidence="2">Uncharacterized protein</fullName>
    </submittedName>
</protein>
<gene>
    <name evidence="2" type="ORF">AFUS01_LOCUS1649</name>
</gene>
<dbReference type="EMBL" id="CAJVCH010009165">
    <property type="protein sequence ID" value="CAG7666109.1"/>
    <property type="molecule type" value="Genomic_DNA"/>
</dbReference>
<organism evidence="2 3">
    <name type="scientific">Allacma fusca</name>
    <dbReference type="NCBI Taxonomy" id="39272"/>
    <lineage>
        <taxon>Eukaryota</taxon>
        <taxon>Metazoa</taxon>
        <taxon>Ecdysozoa</taxon>
        <taxon>Arthropoda</taxon>
        <taxon>Hexapoda</taxon>
        <taxon>Collembola</taxon>
        <taxon>Symphypleona</taxon>
        <taxon>Sminthuridae</taxon>
        <taxon>Allacma</taxon>
    </lineage>
</organism>
<comment type="caution">
    <text evidence="2">The sequence shown here is derived from an EMBL/GenBank/DDBJ whole genome shotgun (WGS) entry which is preliminary data.</text>
</comment>
<evidence type="ECO:0000256" key="1">
    <source>
        <dbReference type="SAM" id="MobiDB-lite"/>
    </source>
</evidence>
<reference evidence="2" key="1">
    <citation type="submission" date="2021-06" db="EMBL/GenBank/DDBJ databases">
        <authorList>
            <person name="Hodson N. C."/>
            <person name="Mongue J. A."/>
            <person name="Jaron S. K."/>
        </authorList>
    </citation>
    <scope>NUCLEOTIDE SEQUENCE</scope>
</reference>
<name>A0A8J2NS35_9HEXA</name>
<accession>A0A8J2NS35</accession>
<dbReference type="Proteomes" id="UP000708208">
    <property type="component" value="Unassembled WGS sequence"/>
</dbReference>
<sequence>MQIWSGAPQLCDLNCQVYTNFVLCLYLVRYARKAQSLLDGFLDATVVTDFVDAPPTDSPDSIDFDALAKFLADSSILPGGASSFLPQAQAKREVTAPKAHATASADRRRRRTESLPGRRQASRAPSGT</sequence>
<dbReference type="AlphaFoldDB" id="A0A8J2NS35"/>
<evidence type="ECO:0000313" key="2">
    <source>
        <dbReference type="EMBL" id="CAG7666109.1"/>
    </source>
</evidence>